<protein>
    <submittedName>
        <fullName evidence="2">Alpha/beta fold hydrolase</fullName>
    </submittedName>
</protein>
<dbReference type="InterPro" id="IPR000073">
    <property type="entry name" value="AB_hydrolase_1"/>
</dbReference>
<gene>
    <name evidence="2" type="ORF">ACFODU_13515</name>
</gene>
<evidence type="ECO:0000313" key="3">
    <source>
        <dbReference type="Proteomes" id="UP001595456"/>
    </source>
</evidence>
<feature type="domain" description="AB hydrolase-1" evidence="1">
    <location>
        <begin position="35"/>
        <end position="276"/>
    </location>
</feature>
<organism evidence="2 3">
    <name type="scientific">Alteraurantiacibacter palmitatis</name>
    <dbReference type="NCBI Taxonomy" id="2054628"/>
    <lineage>
        <taxon>Bacteria</taxon>
        <taxon>Pseudomonadati</taxon>
        <taxon>Pseudomonadota</taxon>
        <taxon>Alphaproteobacteria</taxon>
        <taxon>Sphingomonadales</taxon>
        <taxon>Erythrobacteraceae</taxon>
        <taxon>Alteraurantiacibacter</taxon>
    </lineage>
</organism>
<reference evidence="3" key="1">
    <citation type="journal article" date="2019" name="Int. J. Syst. Evol. Microbiol.">
        <title>The Global Catalogue of Microorganisms (GCM) 10K type strain sequencing project: providing services to taxonomists for standard genome sequencing and annotation.</title>
        <authorList>
            <consortium name="The Broad Institute Genomics Platform"/>
            <consortium name="The Broad Institute Genome Sequencing Center for Infectious Disease"/>
            <person name="Wu L."/>
            <person name="Ma J."/>
        </authorList>
    </citation>
    <scope>NUCLEOTIDE SEQUENCE [LARGE SCALE GENOMIC DNA]</scope>
    <source>
        <strain evidence="3">KCTC 52607</strain>
    </source>
</reference>
<keyword evidence="3" id="KW-1185">Reference proteome</keyword>
<dbReference type="SUPFAM" id="SSF53474">
    <property type="entry name" value="alpha/beta-Hydrolases"/>
    <property type="match status" value="1"/>
</dbReference>
<dbReference type="Gene3D" id="3.40.50.1820">
    <property type="entry name" value="alpha/beta hydrolase"/>
    <property type="match status" value="1"/>
</dbReference>
<dbReference type="PRINTS" id="PR00111">
    <property type="entry name" value="ABHYDROLASE"/>
</dbReference>
<sequence length="295" mass="31822">MMEQQWQDGTWQSADGLSLHYRDYPCTDPDKAVRPPILCLPGLTRNARDFEPVAAAFAGEWRVIAVDFRGRGDSDYARDTATYVPATYVADVAALLDQAGLERVVTVGTSLGGLVSVFLANAMPERIAGMVINDIGPVIEPAGLARIREYVGQGRSFPTWMHAARYLQEAGGAAFPDYTISDWLVQAKRLMALGNGGRIVLDYDMRIAEPFAAAEAAETGAPDADLWPAFRSLPAVPRLVVRGELSDILSAGTLDAMKRKIAGLQTVTVPRTGHAPTLGEAPARDAIARLLDEVE</sequence>
<keyword evidence="2" id="KW-0378">Hydrolase</keyword>
<dbReference type="InterPro" id="IPR029058">
    <property type="entry name" value="AB_hydrolase_fold"/>
</dbReference>
<dbReference type="PANTHER" id="PTHR43194">
    <property type="entry name" value="HYDROLASE ALPHA/BETA FOLD FAMILY"/>
    <property type="match status" value="1"/>
</dbReference>
<dbReference type="Pfam" id="PF00561">
    <property type="entry name" value="Abhydrolase_1"/>
    <property type="match status" value="1"/>
</dbReference>
<proteinExistence type="predicted"/>
<dbReference type="GO" id="GO:0016787">
    <property type="term" value="F:hydrolase activity"/>
    <property type="evidence" value="ECO:0007669"/>
    <property type="project" value="UniProtKB-KW"/>
</dbReference>
<dbReference type="PANTHER" id="PTHR43194:SF2">
    <property type="entry name" value="PEROXISOMAL MEMBRANE PROTEIN LPX1"/>
    <property type="match status" value="1"/>
</dbReference>
<name>A0ABV7E7V5_9SPHN</name>
<dbReference type="RefSeq" id="WP_336926533.1">
    <property type="nucleotide sequence ID" value="NZ_JBANRO010000007.1"/>
</dbReference>
<evidence type="ECO:0000313" key="2">
    <source>
        <dbReference type="EMBL" id="MFC3098809.1"/>
    </source>
</evidence>
<dbReference type="Proteomes" id="UP001595456">
    <property type="component" value="Unassembled WGS sequence"/>
</dbReference>
<accession>A0ABV7E7V5</accession>
<evidence type="ECO:0000259" key="1">
    <source>
        <dbReference type="Pfam" id="PF00561"/>
    </source>
</evidence>
<comment type="caution">
    <text evidence="2">The sequence shown here is derived from an EMBL/GenBank/DDBJ whole genome shotgun (WGS) entry which is preliminary data.</text>
</comment>
<dbReference type="InterPro" id="IPR050228">
    <property type="entry name" value="Carboxylesterase_BioH"/>
</dbReference>
<dbReference type="EMBL" id="JBHRST010000020">
    <property type="protein sequence ID" value="MFC3098809.1"/>
    <property type="molecule type" value="Genomic_DNA"/>
</dbReference>